<reference evidence="5" key="1">
    <citation type="submission" date="2023-08" db="EMBL/GenBank/DDBJ databases">
        <title>Pelteobagrus vachellii genome.</title>
        <authorList>
            <person name="Liu H."/>
        </authorList>
    </citation>
    <scope>NUCLEOTIDE SEQUENCE</scope>
    <source>
        <strain evidence="5">PRFRI_2022a</strain>
        <tissue evidence="5">Muscle</tissue>
    </source>
</reference>
<dbReference type="Pfam" id="PF01108">
    <property type="entry name" value="Tissue_fac"/>
    <property type="match status" value="1"/>
</dbReference>
<evidence type="ECO:0000259" key="3">
    <source>
        <dbReference type="Pfam" id="PF01108"/>
    </source>
</evidence>
<name>A0AA88SVU0_TACVA</name>
<evidence type="ECO:0000259" key="4">
    <source>
        <dbReference type="Pfam" id="PF09294"/>
    </source>
</evidence>
<dbReference type="GO" id="GO:0004896">
    <property type="term" value="F:cytokine receptor activity"/>
    <property type="evidence" value="ECO:0007669"/>
    <property type="project" value="TreeGrafter"/>
</dbReference>
<sequence>MDWRIAFLLIEVFIKDCVCSIELSSQNVKVKSSVLSWNHPKDYTNITYAVQYNTTLSEWHEVYRGTQHQFNFSAKADDFYGKRFRVRSERGNQTSAWVTSKLVQCVHIHTCAPLIELKVETDKVHLWMKHRDESLKKEKGGHIEFRLLYWKRNGSNNKEELWKPFVNSVHLILDDLESREEYCFQAEYWYLNKPYGQPSREICTVILETSFRRNLRVIMLGLLTIGALAFLGGCLYFVHKHHKRIKALFQPPLDIPAHYEEFFFTEFPERPATHPASQVAELCDIVALVEDVAEGEDRRANTAFSPDGLVRNENF</sequence>
<organism evidence="5 6">
    <name type="scientific">Tachysurus vachellii</name>
    <name type="common">Darkbarbel catfish</name>
    <name type="synonym">Pelteobagrus vachellii</name>
    <dbReference type="NCBI Taxonomy" id="175792"/>
    <lineage>
        <taxon>Eukaryota</taxon>
        <taxon>Metazoa</taxon>
        <taxon>Chordata</taxon>
        <taxon>Craniata</taxon>
        <taxon>Vertebrata</taxon>
        <taxon>Euteleostomi</taxon>
        <taxon>Actinopterygii</taxon>
        <taxon>Neopterygii</taxon>
        <taxon>Teleostei</taxon>
        <taxon>Ostariophysi</taxon>
        <taxon>Siluriformes</taxon>
        <taxon>Bagridae</taxon>
        <taxon>Tachysurus</taxon>
    </lineage>
</organism>
<protein>
    <submittedName>
        <fullName evidence="5">Uncharacterized protein</fullName>
    </submittedName>
</protein>
<keyword evidence="1" id="KW-0812">Transmembrane</keyword>
<proteinExistence type="predicted"/>
<dbReference type="PANTHER" id="PTHR20859:SF53">
    <property type="entry name" value="INTERLEUKIN-22 RECEPTOR SUBUNIT ALPHA-1"/>
    <property type="match status" value="1"/>
</dbReference>
<dbReference type="Pfam" id="PF09294">
    <property type="entry name" value="Interfer-bind"/>
    <property type="match status" value="1"/>
</dbReference>
<evidence type="ECO:0000313" key="6">
    <source>
        <dbReference type="Proteomes" id="UP001187315"/>
    </source>
</evidence>
<dbReference type="Gene3D" id="2.60.40.10">
    <property type="entry name" value="Immunoglobulins"/>
    <property type="match status" value="2"/>
</dbReference>
<dbReference type="InterPro" id="IPR050650">
    <property type="entry name" value="Type-II_Cytokine-TF_Rcpt"/>
</dbReference>
<accession>A0AA88SVU0</accession>
<dbReference type="SUPFAM" id="SSF49265">
    <property type="entry name" value="Fibronectin type III"/>
    <property type="match status" value="2"/>
</dbReference>
<evidence type="ECO:0000256" key="1">
    <source>
        <dbReference type="SAM" id="Phobius"/>
    </source>
</evidence>
<keyword evidence="2" id="KW-0732">Signal</keyword>
<keyword evidence="1" id="KW-0472">Membrane</keyword>
<dbReference type="AlphaFoldDB" id="A0AA88SVU0"/>
<keyword evidence="6" id="KW-1185">Reference proteome</keyword>
<dbReference type="InterPro" id="IPR015373">
    <property type="entry name" value="Interferon/interleukin_rcp_dom"/>
</dbReference>
<feature type="domain" description="Fibronectin type-III" evidence="3">
    <location>
        <begin position="15"/>
        <end position="97"/>
    </location>
</feature>
<dbReference type="GO" id="GO:0005886">
    <property type="term" value="C:plasma membrane"/>
    <property type="evidence" value="ECO:0007669"/>
    <property type="project" value="TreeGrafter"/>
</dbReference>
<dbReference type="InterPro" id="IPR003961">
    <property type="entry name" value="FN3_dom"/>
</dbReference>
<evidence type="ECO:0000256" key="2">
    <source>
        <dbReference type="SAM" id="SignalP"/>
    </source>
</evidence>
<dbReference type="EMBL" id="JAVHJS010000008">
    <property type="protein sequence ID" value="KAK2850396.1"/>
    <property type="molecule type" value="Genomic_DNA"/>
</dbReference>
<keyword evidence="1" id="KW-1133">Transmembrane helix</keyword>
<dbReference type="InterPro" id="IPR013783">
    <property type="entry name" value="Ig-like_fold"/>
</dbReference>
<feature type="transmembrane region" description="Helical" evidence="1">
    <location>
        <begin position="217"/>
        <end position="238"/>
    </location>
</feature>
<gene>
    <name evidence="5" type="ORF">Q7C36_009179</name>
</gene>
<dbReference type="PANTHER" id="PTHR20859">
    <property type="entry name" value="INTERFERON/INTERLEUKIN RECEPTOR"/>
    <property type="match status" value="1"/>
</dbReference>
<dbReference type="Proteomes" id="UP001187315">
    <property type="component" value="Unassembled WGS sequence"/>
</dbReference>
<feature type="domain" description="Interferon/interleukin receptor" evidence="4">
    <location>
        <begin position="113"/>
        <end position="204"/>
    </location>
</feature>
<feature type="chain" id="PRO_5041716346" evidence="2">
    <location>
        <begin position="21"/>
        <end position="315"/>
    </location>
</feature>
<dbReference type="CDD" id="cd00063">
    <property type="entry name" value="FN3"/>
    <property type="match status" value="1"/>
</dbReference>
<dbReference type="InterPro" id="IPR036116">
    <property type="entry name" value="FN3_sf"/>
</dbReference>
<comment type="caution">
    <text evidence="5">The sequence shown here is derived from an EMBL/GenBank/DDBJ whole genome shotgun (WGS) entry which is preliminary data.</text>
</comment>
<evidence type="ECO:0000313" key="5">
    <source>
        <dbReference type="EMBL" id="KAK2850396.1"/>
    </source>
</evidence>
<feature type="signal peptide" evidence="2">
    <location>
        <begin position="1"/>
        <end position="20"/>
    </location>
</feature>